<reference evidence="2" key="1">
    <citation type="submission" date="2015-04" db="EMBL/GenBank/DDBJ databases">
        <authorList>
            <person name="Mushtaq Mamoona"/>
        </authorList>
    </citation>
    <scope>NUCLEOTIDE SEQUENCE [LARGE SCALE GENOMIC DNA]</scope>
    <source>
        <strain evidence="2">AN4859/03</strain>
    </source>
</reference>
<organism evidence="1 2">
    <name type="scientific">Brachyspira suanatina</name>
    <dbReference type="NCBI Taxonomy" id="381802"/>
    <lineage>
        <taxon>Bacteria</taxon>
        <taxon>Pseudomonadati</taxon>
        <taxon>Spirochaetota</taxon>
        <taxon>Spirochaetia</taxon>
        <taxon>Brachyspirales</taxon>
        <taxon>Brachyspiraceae</taxon>
        <taxon>Brachyspira</taxon>
    </lineage>
</organism>
<accession>A0A0G4K998</accession>
<keyword evidence="2" id="KW-1185">Reference proteome</keyword>
<dbReference type="Proteomes" id="UP000043763">
    <property type="component" value="Unassembled WGS sequence"/>
</dbReference>
<sequence length="304" mass="35816">MIISASRRTDIPSLHTKWFLNRLKEEYVITQNPISKNNFYKIPLNKNIVDIIVFWSKNPNIDFLKEVKDLGYEFYLHFTITPYDKNIEKNIPDKNLLIKNFQTISKLFGKEKIIWRYDPIILNNDFDTNYHINNFKNFADSLNGYTDECIFSFVQIYSKIKNNIKNINDDDKLLLIENMKEISEKNNIKLKSCSQDFDNITNIRIEKSACIDKERIQKILGYSIKEKKDKSQRKLCNCIESIDIGMYNTCTNGCIYCYANSKNILKDYDANNEILSDKNLIDNENAVMTERKIIVNEKNAVFKL</sequence>
<evidence type="ECO:0008006" key="3">
    <source>
        <dbReference type="Google" id="ProtNLM"/>
    </source>
</evidence>
<dbReference type="AlphaFoldDB" id="A0A0G4K998"/>
<evidence type="ECO:0000313" key="1">
    <source>
        <dbReference type="EMBL" id="CRF34598.1"/>
    </source>
</evidence>
<dbReference type="RefSeq" id="WP_048595309.1">
    <property type="nucleotide sequence ID" value="NZ_CVLB01000002.1"/>
</dbReference>
<proteinExistence type="predicted"/>
<dbReference type="InterPro" id="IPR014998">
    <property type="entry name" value="DUF1848"/>
</dbReference>
<protein>
    <recommendedName>
        <fullName evidence="3">DUF1848 domain-containing protein</fullName>
    </recommendedName>
</protein>
<evidence type="ECO:0000313" key="2">
    <source>
        <dbReference type="Proteomes" id="UP000043763"/>
    </source>
</evidence>
<gene>
    <name evidence="1" type="ORF">BRSU_2125</name>
</gene>
<name>A0A0G4K998_9SPIR</name>
<dbReference type="EMBL" id="CVLB01000002">
    <property type="protein sequence ID" value="CRF34598.1"/>
    <property type="molecule type" value="Genomic_DNA"/>
</dbReference>
<dbReference type="Pfam" id="PF08902">
    <property type="entry name" value="DUF1848"/>
    <property type="match status" value="1"/>
</dbReference>
<dbReference type="OrthoDB" id="9771212at2"/>